<gene>
    <name evidence="5" type="ORF">SAMN02745181_0990</name>
</gene>
<dbReference type="GO" id="GO:0045892">
    <property type="term" value="P:negative regulation of DNA-templated transcription"/>
    <property type="evidence" value="ECO:0007669"/>
    <property type="project" value="InterPro"/>
</dbReference>
<dbReference type="InterPro" id="IPR005650">
    <property type="entry name" value="BlaI_family"/>
</dbReference>
<dbReference type="OrthoDB" id="279010at2"/>
<comment type="similarity">
    <text evidence="1">Belongs to the BlaI transcriptional regulatory family.</text>
</comment>
<accession>A0A1M6EBQ9</accession>
<evidence type="ECO:0000256" key="1">
    <source>
        <dbReference type="ARBA" id="ARBA00011046"/>
    </source>
</evidence>
<evidence type="ECO:0000313" key="6">
    <source>
        <dbReference type="Proteomes" id="UP000184510"/>
    </source>
</evidence>
<dbReference type="InterPro" id="IPR036388">
    <property type="entry name" value="WH-like_DNA-bd_sf"/>
</dbReference>
<dbReference type="Gene3D" id="1.10.4040.10">
    <property type="entry name" value="Penicillinase repressor domain"/>
    <property type="match status" value="1"/>
</dbReference>
<keyword evidence="3" id="KW-0238">DNA-binding</keyword>
<evidence type="ECO:0000256" key="4">
    <source>
        <dbReference type="ARBA" id="ARBA00023163"/>
    </source>
</evidence>
<dbReference type="GO" id="GO:0003677">
    <property type="term" value="F:DNA binding"/>
    <property type="evidence" value="ECO:0007669"/>
    <property type="project" value="UniProtKB-KW"/>
</dbReference>
<evidence type="ECO:0000313" key="5">
    <source>
        <dbReference type="EMBL" id="SHI82881.1"/>
    </source>
</evidence>
<dbReference type="RefSeq" id="WP_143158354.1">
    <property type="nucleotide sequence ID" value="NZ_FQYR01000002.1"/>
</dbReference>
<dbReference type="Proteomes" id="UP000184510">
    <property type="component" value="Unassembled WGS sequence"/>
</dbReference>
<proteinExistence type="inferred from homology"/>
<dbReference type="AlphaFoldDB" id="A0A1M6EBQ9"/>
<dbReference type="Gene3D" id="1.10.10.10">
    <property type="entry name" value="Winged helix-like DNA-binding domain superfamily/Winged helix DNA-binding domain"/>
    <property type="match status" value="1"/>
</dbReference>
<dbReference type="EMBL" id="FQYR01000002">
    <property type="protein sequence ID" value="SHI82881.1"/>
    <property type="molecule type" value="Genomic_DNA"/>
</dbReference>
<keyword evidence="6" id="KW-1185">Reference proteome</keyword>
<sequence length="125" mass="14386">MNRLEKGQLSRRERQIMDIIYRLGQASAKEVQENLPDPPSYSAVRALLATLETKGMVKHGKESRRYIYKPAITEKKARKSAIQNLLSTFFEGKPQNLVAALLEDEDQELSQKEIEDIRRLVEDKS</sequence>
<protein>
    <submittedName>
        <fullName evidence="5">Predicted transcriptional regulator</fullName>
    </submittedName>
</protein>
<name>A0A1M6EBQ9_9BACT</name>
<keyword evidence="4" id="KW-0804">Transcription</keyword>
<keyword evidence="2" id="KW-0805">Transcription regulation</keyword>
<reference evidence="5 6" key="1">
    <citation type="submission" date="2016-11" db="EMBL/GenBank/DDBJ databases">
        <authorList>
            <person name="Jaros S."/>
            <person name="Januszkiewicz K."/>
            <person name="Wedrychowicz H."/>
        </authorList>
    </citation>
    <scope>NUCLEOTIDE SEQUENCE [LARGE SCALE GENOMIC DNA]</scope>
    <source>
        <strain evidence="5 6">DSM 18772</strain>
    </source>
</reference>
<dbReference type="InterPro" id="IPR036390">
    <property type="entry name" value="WH_DNA-bd_sf"/>
</dbReference>
<dbReference type="InParanoid" id="A0A1M6EBQ9"/>
<dbReference type="PIRSF" id="PIRSF019455">
    <property type="entry name" value="CopR_AtkY"/>
    <property type="match status" value="1"/>
</dbReference>
<dbReference type="STRING" id="1123071.SAMN02745181_0990"/>
<evidence type="ECO:0000256" key="2">
    <source>
        <dbReference type="ARBA" id="ARBA00023015"/>
    </source>
</evidence>
<dbReference type="SUPFAM" id="SSF46785">
    <property type="entry name" value="Winged helix' DNA-binding domain"/>
    <property type="match status" value="1"/>
</dbReference>
<dbReference type="Pfam" id="PF03965">
    <property type="entry name" value="Penicillinase_R"/>
    <property type="match status" value="1"/>
</dbReference>
<evidence type="ECO:0000256" key="3">
    <source>
        <dbReference type="ARBA" id="ARBA00023125"/>
    </source>
</evidence>
<organism evidence="5 6">
    <name type="scientific">Rubritalea squalenifaciens DSM 18772</name>
    <dbReference type="NCBI Taxonomy" id="1123071"/>
    <lineage>
        <taxon>Bacteria</taxon>
        <taxon>Pseudomonadati</taxon>
        <taxon>Verrucomicrobiota</taxon>
        <taxon>Verrucomicrobiia</taxon>
        <taxon>Verrucomicrobiales</taxon>
        <taxon>Rubritaleaceae</taxon>
        <taxon>Rubritalea</taxon>
    </lineage>
</organism>